<dbReference type="AlphaFoldDB" id="A0AAV1JPJ3"/>
<feature type="transmembrane region" description="Helical" evidence="1">
    <location>
        <begin position="177"/>
        <end position="194"/>
    </location>
</feature>
<gene>
    <name evidence="2" type="ORF">LNINA_LOCUS10518</name>
</gene>
<reference evidence="2 3" key="1">
    <citation type="submission" date="2023-11" db="EMBL/GenBank/DDBJ databases">
        <authorList>
            <person name="Okamura Y."/>
        </authorList>
    </citation>
    <scope>NUCLEOTIDE SEQUENCE [LARGE SCALE GENOMIC DNA]</scope>
</reference>
<dbReference type="EMBL" id="CAVLEF010000122">
    <property type="protein sequence ID" value="CAK1551373.1"/>
    <property type="molecule type" value="Genomic_DNA"/>
</dbReference>
<sequence length="254" mass="28893">MTLCLFAAILSTIACIAVSVTWCLIPKWRTLHNFISLHQIIIGTLHLYSMTINTIFFADRSMLFIDINGYLFLTTLSWTFCASTLAYLRLGLVYMMKISFEKRKAALFAYGTTIVCKIVTDIIVPNIFPLKSLFLIGLPRMLTVYIILGANFFLFVCVTKSVIKSTSNLSRARGNRIVALVGVAILSDIAIHTYTTSLLIHPLLSMVLSPVLYLRLIPQALVVLFNRRSREQWTDYLNKRKRSTNRAMELQIRV</sequence>
<comment type="caution">
    <text evidence="2">The sequence shown here is derived from an EMBL/GenBank/DDBJ whole genome shotgun (WGS) entry which is preliminary data.</text>
</comment>
<keyword evidence="1" id="KW-0472">Membrane</keyword>
<evidence type="ECO:0000313" key="3">
    <source>
        <dbReference type="Proteomes" id="UP001497472"/>
    </source>
</evidence>
<evidence type="ECO:0000256" key="1">
    <source>
        <dbReference type="SAM" id="Phobius"/>
    </source>
</evidence>
<feature type="transmembrane region" description="Helical" evidence="1">
    <location>
        <begin position="107"/>
        <end position="128"/>
    </location>
</feature>
<keyword evidence="3" id="KW-1185">Reference proteome</keyword>
<proteinExistence type="predicted"/>
<name>A0AAV1JPJ3_9NEOP</name>
<dbReference type="Proteomes" id="UP001497472">
    <property type="component" value="Unassembled WGS sequence"/>
</dbReference>
<keyword evidence="1" id="KW-1133">Transmembrane helix</keyword>
<feature type="transmembrane region" description="Helical" evidence="1">
    <location>
        <begin position="37"/>
        <end position="58"/>
    </location>
</feature>
<keyword evidence="1" id="KW-0812">Transmembrane</keyword>
<organism evidence="2 3">
    <name type="scientific">Leptosia nina</name>
    <dbReference type="NCBI Taxonomy" id="320188"/>
    <lineage>
        <taxon>Eukaryota</taxon>
        <taxon>Metazoa</taxon>
        <taxon>Ecdysozoa</taxon>
        <taxon>Arthropoda</taxon>
        <taxon>Hexapoda</taxon>
        <taxon>Insecta</taxon>
        <taxon>Pterygota</taxon>
        <taxon>Neoptera</taxon>
        <taxon>Endopterygota</taxon>
        <taxon>Lepidoptera</taxon>
        <taxon>Glossata</taxon>
        <taxon>Ditrysia</taxon>
        <taxon>Papilionoidea</taxon>
        <taxon>Pieridae</taxon>
        <taxon>Pierinae</taxon>
        <taxon>Leptosia</taxon>
    </lineage>
</organism>
<accession>A0AAV1JPJ3</accession>
<feature type="transmembrane region" description="Helical" evidence="1">
    <location>
        <begin position="6"/>
        <end position="25"/>
    </location>
</feature>
<feature type="transmembrane region" description="Helical" evidence="1">
    <location>
        <begin position="70"/>
        <end position="95"/>
    </location>
</feature>
<feature type="transmembrane region" description="Helical" evidence="1">
    <location>
        <begin position="134"/>
        <end position="156"/>
    </location>
</feature>
<protein>
    <submittedName>
        <fullName evidence="2">Uncharacterized protein</fullName>
    </submittedName>
</protein>
<feature type="transmembrane region" description="Helical" evidence="1">
    <location>
        <begin position="200"/>
        <end position="225"/>
    </location>
</feature>
<evidence type="ECO:0000313" key="2">
    <source>
        <dbReference type="EMBL" id="CAK1551373.1"/>
    </source>
</evidence>